<dbReference type="EMBL" id="DP000238">
    <property type="protein sequence ID" value="ABK78373.1"/>
    <property type="molecule type" value="Genomic_DNA"/>
</dbReference>
<proteinExistence type="predicted"/>
<dbReference type="AlphaFoldDB" id="A0RYF6"/>
<sequence>MPDVECTVCKMRNYVPEGGKCTECLYKSEGRGEMMGPREYLIERAISSVRTIVGIERMSAILEYACMLLEVHGMSSPFVLREGRIDKEELYQALQDLACRGHMEVKGPVKDDTGTGVEAPQASKYTELVKTGHLDGLPDNIEFSLVEEHFTIDDSQIGRKMVLLVRALNCHTPRDIRRLPLNRHPLKLTRIMAESSFRIKGLLSGPPTKSPEWLCPGPWVATPYRKAGDDTHIRRVYWKSKGKTMPSVPLGTLHDLKGILERWPALAKHDFSEAHEEAKV</sequence>
<dbReference type="STRING" id="414004.CENSYa_1762"/>
<accession>A0RYF6</accession>
<organism evidence="1 2">
    <name type="scientific">Cenarchaeum symbiosum (strain A)</name>
    <dbReference type="NCBI Taxonomy" id="414004"/>
    <lineage>
        <taxon>Archaea</taxon>
        <taxon>Nitrososphaerota</taxon>
        <taxon>Candidatus Cenarchaeales</taxon>
        <taxon>Candidatus Cenarchaeaceae</taxon>
        <taxon>Candidatus Cenarchaeum</taxon>
    </lineage>
</organism>
<name>A0RYF6_CENSY</name>
<evidence type="ECO:0000313" key="2">
    <source>
        <dbReference type="Proteomes" id="UP000000758"/>
    </source>
</evidence>
<dbReference type="Proteomes" id="UP000000758">
    <property type="component" value="Chromosome"/>
</dbReference>
<evidence type="ECO:0000313" key="1">
    <source>
        <dbReference type="EMBL" id="ABK78373.1"/>
    </source>
</evidence>
<reference evidence="1 2" key="1">
    <citation type="journal article" date="2006" name="Proc. Natl. Acad. Sci. U.S.A.">
        <title>Genomic analysis of the uncultivated marine crenarchaeote Cenarchaeum symbiosum.</title>
        <authorList>
            <person name="Hallam S.J."/>
            <person name="Konstantinidis K.T."/>
            <person name="Putnam N."/>
            <person name="Schleper C."/>
            <person name="Watanabe Y."/>
            <person name="Sugahara J."/>
            <person name="Preston C."/>
            <person name="de la Torre J."/>
            <person name="Richardson P.M."/>
            <person name="DeLong E.F."/>
        </authorList>
    </citation>
    <scope>NUCLEOTIDE SEQUENCE [LARGE SCALE GENOMIC DNA]</scope>
    <source>
        <strain evidence="2">A</strain>
    </source>
</reference>
<dbReference type="HOGENOM" id="CLU_1096679_0_0_2"/>
<gene>
    <name evidence="1" type="ordered locus">CENSYa_1762</name>
</gene>
<keyword evidence="2" id="KW-1185">Reference proteome</keyword>
<protein>
    <submittedName>
        <fullName evidence="1">Uncharacterized protein</fullName>
    </submittedName>
</protein>
<dbReference type="KEGG" id="csy:CENSYa_1762"/>
<dbReference type="EnsemblBacteria" id="ABK78373">
    <property type="protein sequence ID" value="ABK78373"/>
    <property type="gene ID" value="CENSYa_1762"/>
</dbReference>